<keyword evidence="5 6" id="KW-0804">Transcription</keyword>
<evidence type="ECO:0000256" key="4">
    <source>
        <dbReference type="ARBA" id="ARBA00023015"/>
    </source>
</evidence>
<accession>A0A9E8LVQ4</accession>
<feature type="domain" description="NusB/RsmB/TIM44" evidence="7">
    <location>
        <begin position="5"/>
        <end position="124"/>
    </location>
</feature>
<keyword evidence="4 6" id="KW-0805">Transcription regulation</keyword>
<keyword evidence="3 6" id="KW-0694">RNA-binding</keyword>
<dbReference type="HAMAP" id="MF_00073">
    <property type="entry name" value="NusB"/>
    <property type="match status" value="1"/>
</dbReference>
<dbReference type="GO" id="GO:0005829">
    <property type="term" value="C:cytosol"/>
    <property type="evidence" value="ECO:0007669"/>
    <property type="project" value="TreeGrafter"/>
</dbReference>
<dbReference type="SUPFAM" id="SSF48013">
    <property type="entry name" value="NusB-like"/>
    <property type="match status" value="1"/>
</dbReference>
<evidence type="ECO:0000256" key="1">
    <source>
        <dbReference type="ARBA" id="ARBA00005952"/>
    </source>
</evidence>
<keyword evidence="9" id="KW-1185">Reference proteome</keyword>
<protein>
    <recommendedName>
        <fullName evidence="6">Transcription antitermination protein NusB</fullName>
    </recommendedName>
    <alternativeName>
        <fullName evidence="6">Antitermination factor NusB</fullName>
    </alternativeName>
</protein>
<evidence type="ECO:0000313" key="8">
    <source>
        <dbReference type="EMBL" id="WAA10459.1"/>
    </source>
</evidence>
<dbReference type="NCBIfam" id="TIGR01951">
    <property type="entry name" value="nusB"/>
    <property type="match status" value="1"/>
</dbReference>
<dbReference type="InterPro" id="IPR011605">
    <property type="entry name" value="NusB_fam"/>
</dbReference>
<dbReference type="Proteomes" id="UP001164718">
    <property type="component" value="Chromosome"/>
</dbReference>
<dbReference type="GO" id="GO:0031564">
    <property type="term" value="P:transcription antitermination"/>
    <property type="evidence" value="ECO:0007669"/>
    <property type="project" value="UniProtKB-KW"/>
</dbReference>
<keyword evidence="2 6" id="KW-0889">Transcription antitermination</keyword>
<evidence type="ECO:0000256" key="3">
    <source>
        <dbReference type="ARBA" id="ARBA00022884"/>
    </source>
</evidence>
<name>A0A9E8LVQ4_9BACI</name>
<organism evidence="8 9">
    <name type="scientific">Fervidibacillus albus</name>
    <dbReference type="NCBI Taxonomy" id="2980026"/>
    <lineage>
        <taxon>Bacteria</taxon>
        <taxon>Bacillati</taxon>
        <taxon>Bacillota</taxon>
        <taxon>Bacilli</taxon>
        <taxon>Bacillales</taxon>
        <taxon>Bacillaceae</taxon>
        <taxon>Fervidibacillus</taxon>
    </lineage>
</organism>
<evidence type="ECO:0000256" key="5">
    <source>
        <dbReference type="ARBA" id="ARBA00023163"/>
    </source>
</evidence>
<dbReference type="Gene3D" id="1.10.940.10">
    <property type="entry name" value="NusB-like"/>
    <property type="match status" value="1"/>
</dbReference>
<gene>
    <name evidence="6 8" type="primary">nusB</name>
    <name evidence="8" type="ORF">OE104_03775</name>
</gene>
<dbReference type="CDD" id="cd00619">
    <property type="entry name" value="Terminator_NusB"/>
    <property type="match status" value="1"/>
</dbReference>
<dbReference type="InterPro" id="IPR006027">
    <property type="entry name" value="NusB_RsmB_TIM44"/>
</dbReference>
<evidence type="ECO:0000256" key="2">
    <source>
        <dbReference type="ARBA" id="ARBA00022814"/>
    </source>
</evidence>
<comment type="similarity">
    <text evidence="1 6">Belongs to the NusB family.</text>
</comment>
<dbReference type="PANTHER" id="PTHR11078:SF3">
    <property type="entry name" value="ANTITERMINATION NUSB DOMAIN-CONTAINING PROTEIN"/>
    <property type="match status" value="1"/>
</dbReference>
<evidence type="ECO:0000259" key="7">
    <source>
        <dbReference type="Pfam" id="PF01029"/>
    </source>
</evidence>
<dbReference type="EMBL" id="CP106878">
    <property type="protein sequence ID" value="WAA10459.1"/>
    <property type="molecule type" value="Genomic_DNA"/>
</dbReference>
<reference evidence="8" key="1">
    <citation type="submission" date="2022-09" db="EMBL/GenBank/DDBJ databases">
        <title>Complete Genomes of Fervidibacillus albus and Fervidibacillus halotolerans isolated from tidal flat sediments.</title>
        <authorList>
            <person name="Kwon K.K."/>
            <person name="Yang S.-H."/>
            <person name="Park M.J."/>
            <person name="Oh H.-M."/>
        </authorList>
    </citation>
    <scope>NUCLEOTIDE SEQUENCE</scope>
    <source>
        <strain evidence="8">MEBiC13591</strain>
    </source>
</reference>
<comment type="function">
    <text evidence="6">Involved in transcription antitermination. Required for transcription of ribosomal RNA (rRNA) genes. Binds specifically to the boxA antiterminator sequence of the ribosomal RNA (rrn) operons.</text>
</comment>
<dbReference type="Pfam" id="PF01029">
    <property type="entry name" value="NusB"/>
    <property type="match status" value="1"/>
</dbReference>
<dbReference type="GO" id="GO:0006353">
    <property type="term" value="P:DNA-templated transcription termination"/>
    <property type="evidence" value="ECO:0007669"/>
    <property type="project" value="UniProtKB-UniRule"/>
</dbReference>
<dbReference type="InterPro" id="IPR035926">
    <property type="entry name" value="NusB-like_sf"/>
</dbReference>
<evidence type="ECO:0000313" key="9">
    <source>
        <dbReference type="Proteomes" id="UP001164718"/>
    </source>
</evidence>
<dbReference type="AlphaFoldDB" id="A0A9E8LVQ4"/>
<sequence length="131" mass="14967">MKRRTAREKALQAVFQVDVGKIEPKDAFASVLKEGEDDPFLQSLVFGTIDHLKELDEMIGNQLENWTIDRLGNIDRNLLRIAAYEMVFERDIPHSVSINEAVEIAKKFGDDRSPKFINGVLSKIKNHLETE</sequence>
<dbReference type="GO" id="GO:0003723">
    <property type="term" value="F:RNA binding"/>
    <property type="evidence" value="ECO:0007669"/>
    <property type="project" value="UniProtKB-UniRule"/>
</dbReference>
<dbReference type="RefSeq" id="WP_275418250.1">
    <property type="nucleotide sequence ID" value="NZ_CP106878.1"/>
</dbReference>
<evidence type="ECO:0000256" key="6">
    <source>
        <dbReference type="HAMAP-Rule" id="MF_00073"/>
    </source>
</evidence>
<dbReference type="KEGG" id="faf:OE104_03775"/>
<dbReference type="PANTHER" id="PTHR11078">
    <property type="entry name" value="N UTILIZATION SUBSTANCE PROTEIN B-RELATED"/>
    <property type="match status" value="1"/>
</dbReference>
<proteinExistence type="inferred from homology"/>